<evidence type="ECO:0000313" key="2">
    <source>
        <dbReference type="Proteomes" id="UP000286997"/>
    </source>
</evidence>
<dbReference type="AlphaFoldDB" id="A0A3S2XGH1"/>
<dbReference type="InterPro" id="IPR021124">
    <property type="entry name" value="CRISPR-assoc_prot_Cas5"/>
</dbReference>
<sequence>MTALRRSDERAMPVPDGLAFTLYAPFAALGDLAVGERRGGFDRPARSAILGLVGAALGLDRADEAGHAGLDRGYRLAQRVRLGGTLVTDYHTVQAPPADRKAAYATRRDALDRPAHRLNTLLSFRDYREDLWVDVALVRVASDAPAPAVLAQALRRPVYTLYLGRKSCPLGRPPAPRCAEAVDRLAPLLDTPPSSAPEGGFDPFAPLASMRRSAEARLYADADLAPLLAPDFRIDRVERRRDRVASRLRRHFTLRDEIVASPAGASSEPEPAS</sequence>
<dbReference type="NCBIfam" id="TIGR01868">
    <property type="entry name" value="casD_Cas5e"/>
    <property type="match status" value="1"/>
</dbReference>
<dbReference type="CDD" id="cd09693">
    <property type="entry name" value="Cas5_I"/>
    <property type="match status" value="1"/>
</dbReference>
<dbReference type="Pfam" id="PF09704">
    <property type="entry name" value="Cas_Cas5d"/>
    <property type="match status" value="1"/>
</dbReference>
<dbReference type="EMBL" id="SACP01000034">
    <property type="protein sequence ID" value="RVU14166.1"/>
    <property type="molecule type" value="Genomic_DNA"/>
</dbReference>
<organism evidence="1 2">
    <name type="scientific">Methylobacterium oryzihabitans</name>
    <dbReference type="NCBI Taxonomy" id="2499852"/>
    <lineage>
        <taxon>Bacteria</taxon>
        <taxon>Pseudomonadati</taxon>
        <taxon>Pseudomonadota</taxon>
        <taxon>Alphaproteobacteria</taxon>
        <taxon>Hyphomicrobiales</taxon>
        <taxon>Methylobacteriaceae</taxon>
        <taxon>Methylobacterium</taxon>
    </lineage>
</organism>
<proteinExistence type="predicted"/>
<gene>
    <name evidence="1" type="primary">cas5e</name>
    <name evidence="1" type="ORF">EOE48_24150</name>
</gene>
<protein>
    <submittedName>
        <fullName evidence="1">Type I-E CRISPR-associated protein Cas5/CasD</fullName>
    </submittedName>
</protein>
<accession>A0A3S2XGH1</accession>
<dbReference type="OrthoDB" id="5704083at2"/>
<evidence type="ECO:0000313" key="1">
    <source>
        <dbReference type="EMBL" id="RVU14166.1"/>
    </source>
</evidence>
<name>A0A3S2XGH1_9HYPH</name>
<dbReference type="Gene3D" id="3.30.70.2660">
    <property type="match status" value="1"/>
</dbReference>
<dbReference type="Proteomes" id="UP000286997">
    <property type="component" value="Unassembled WGS sequence"/>
</dbReference>
<dbReference type="GO" id="GO:0043571">
    <property type="term" value="P:maintenance of CRISPR repeat elements"/>
    <property type="evidence" value="ECO:0007669"/>
    <property type="project" value="InterPro"/>
</dbReference>
<comment type="caution">
    <text evidence="1">The sequence shown here is derived from an EMBL/GenBank/DDBJ whole genome shotgun (WGS) entry which is preliminary data.</text>
</comment>
<dbReference type="GO" id="GO:0003723">
    <property type="term" value="F:RNA binding"/>
    <property type="evidence" value="ECO:0007669"/>
    <property type="project" value="InterPro"/>
</dbReference>
<keyword evidence="2" id="KW-1185">Reference proteome</keyword>
<reference evidence="1 2" key="1">
    <citation type="submission" date="2019-01" db="EMBL/GenBank/DDBJ databases">
        <authorList>
            <person name="Chen W.-M."/>
        </authorList>
    </citation>
    <scope>NUCLEOTIDE SEQUENCE [LARGE SCALE GENOMIC DNA]</scope>
    <source>
        <strain evidence="1 2">TER-1</strain>
    </source>
</reference>
<dbReference type="InterPro" id="IPR010147">
    <property type="entry name" value="CRISPR-assoc_prot_CasD"/>
</dbReference>
<dbReference type="GO" id="GO:0051607">
    <property type="term" value="P:defense response to virus"/>
    <property type="evidence" value="ECO:0007669"/>
    <property type="project" value="InterPro"/>
</dbReference>